<feature type="non-terminal residue" evidence="2">
    <location>
        <position position="96"/>
    </location>
</feature>
<dbReference type="InterPro" id="IPR037238">
    <property type="entry name" value="YbiA-like_sf"/>
</dbReference>
<accession>A0A9P6FMP2</accession>
<dbReference type="CDD" id="cd15457">
    <property type="entry name" value="NADAR"/>
    <property type="match status" value="1"/>
</dbReference>
<dbReference type="Proteomes" id="UP000780801">
    <property type="component" value="Unassembled WGS sequence"/>
</dbReference>
<dbReference type="Gene3D" id="1.10.357.40">
    <property type="entry name" value="YbiA-like"/>
    <property type="match status" value="1"/>
</dbReference>
<dbReference type="OrthoDB" id="206452at2759"/>
<name>A0A9P6FMP2_9FUNG</name>
<dbReference type="AlphaFoldDB" id="A0A9P6FMP2"/>
<dbReference type="SUPFAM" id="SSF143990">
    <property type="entry name" value="YbiA-like"/>
    <property type="match status" value="1"/>
</dbReference>
<keyword evidence="3" id="KW-1185">Reference proteome</keyword>
<organism evidence="2 3">
    <name type="scientific">Lunasporangiospora selenospora</name>
    <dbReference type="NCBI Taxonomy" id="979761"/>
    <lineage>
        <taxon>Eukaryota</taxon>
        <taxon>Fungi</taxon>
        <taxon>Fungi incertae sedis</taxon>
        <taxon>Mucoromycota</taxon>
        <taxon>Mortierellomycotina</taxon>
        <taxon>Mortierellomycetes</taxon>
        <taxon>Mortierellales</taxon>
        <taxon>Mortierellaceae</taxon>
        <taxon>Lunasporangiospora</taxon>
    </lineage>
</organism>
<dbReference type="EMBL" id="JAABOA010004716">
    <property type="protein sequence ID" value="KAF9577521.1"/>
    <property type="molecule type" value="Genomic_DNA"/>
</dbReference>
<reference evidence="2" key="1">
    <citation type="journal article" date="2020" name="Fungal Divers.">
        <title>Resolving the Mortierellaceae phylogeny through synthesis of multi-gene phylogenetics and phylogenomics.</title>
        <authorList>
            <person name="Vandepol N."/>
            <person name="Liber J."/>
            <person name="Desiro A."/>
            <person name="Na H."/>
            <person name="Kennedy M."/>
            <person name="Barry K."/>
            <person name="Grigoriev I.V."/>
            <person name="Miller A.N."/>
            <person name="O'Donnell K."/>
            <person name="Stajich J.E."/>
            <person name="Bonito G."/>
        </authorList>
    </citation>
    <scope>NUCLEOTIDE SEQUENCE</scope>
    <source>
        <strain evidence="2">KOD1015</strain>
    </source>
</reference>
<sequence>MDKDSKEAIKFYRQNNDYGQFSNFYPSPIFVDGLEWPTTEHYFQAQKFAHLSPSPSPEAESPSSETKTKTGESNTEQSHASDGGNNKATSISRPRP</sequence>
<evidence type="ECO:0000313" key="3">
    <source>
        <dbReference type="Proteomes" id="UP000780801"/>
    </source>
</evidence>
<evidence type="ECO:0000256" key="1">
    <source>
        <dbReference type="SAM" id="MobiDB-lite"/>
    </source>
</evidence>
<comment type="caution">
    <text evidence="2">The sequence shown here is derived from an EMBL/GenBank/DDBJ whole genome shotgun (WGS) entry which is preliminary data.</text>
</comment>
<feature type="region of interest" description="Disordered" evidence="1">
    <location>
        <begin position="47"/>
        <end position="96"/>
    </location>
</feature>
<proteinExistence type="predicted"/>
<feature type="compositionally biased region" description="Polar residues" evidence="1">
    <location>
        <begin position="77"/>
        <end position="96"/>
    </location>
</feature>
<gene>
    <name evidence="2" type="ORF">BGW38_007217</name>
</gene>
<dbReference type="InterPro" id="IPR012816">
    <property type="entry name" value="NADAR"/>
</dbReference>
<feature type="compositionally biased region" description="Low complexity" evidence="1">
    <location>
        <begin position="57"/>
        <end position="76"/>
    </location>
</feature>
<evidence type="ECO:0000313" key="2">
    <source>
        <dbReference type="EMBL" id="KAF9577521.1"/>
    </source>
</evidence>
<protein>
    <submittedName>
        <fullName evidence="2">Uncharacterized protein</fullName>
    </submittedName>
</protein>